<dbReference type="OrthoDB" id="680653at2"/>
<dbReference type="STRING" id="1121884.SAMN02745131_03740"/>
<dbReference type="AlphaFoldDB" id="A0A1M5F5U9"/>
<reference evidence="2 3" key="1">
    <citation type="submission" date="2016-11" db="EMBL/GenBank/DDBJ databases">
        <authorList>
            <person name="Jaros S."/>
            <person name="Januszkiewicz K."/>
            <person name="Wedrychowicz H."/>
        </authorList>
    </citation>
    <scope>NUCLEOTIDE SEQUENCE [LARGE SCALE GENOMIC DNA]</scope>
    <source>
        <strain evidence="2 3">DSM 18119</strain>
    </source>
</reference>
<evidence type="ECO:0000313" key="3">
    <source>
        <dbReference type="Proteomes" id="UP000184048"/>
    </source>
</evidence>
<feature type="chain" id="PRO_5012160545" evidence="1">
    <location>
        <begin position="31"/>
        <end position="112"/>
    </location>
</feature>
<name>A0A1M5F5U9_9BACT</name>
<organism evidence="2 3">
    <name type="scientific">Flavisolibacter ginsengisoli DSM 18119</name>
    <dbReference type="NCBI Taxonomy" id="1121884"/>
    <lineage>
        <taxon>Bacteria</taxon>
        <taxon>Pseudomonadati</taxon>
        <taxon>Bacteroidota</taxon>
        <taxon>Chitinophagia</taxon>
        <taxon>Chitinophagales</taxon>
        <taxon>Chitinophagaceae</taxon>
        <taxon>Flavisolibacter</taxon>
    </lineage>
</organism>
<sequence length="112" mass="12314">MNLTAKISKHILKRKLVTAVLITASLAAFAALGDGGKKFKKLSNTSPFTPSAKNFNLRSGYNYKSNNLFSSTPEKQFIMLNTVATYQKGNATYVLPLKKKVMLGKIKFNPAL</sequence>
<keyword evidence="1" id="KW-0732">Signal</keyword>
<feature type="signal peptide" evidence="1">
    <location>
        <begin position="1"/>
        <end position="30"/>
    </location>
</feature>
<dbReference type="RefSeq" id="WP_072836861.1">
    <property type="nucleotide sequence ID" value="NZ_FQUU01000021.1"/>
</dbReference>
<gene>
    <name evidence="2" type="ORF">SAMN02745131_03740</name>
</gene>
<accession>A0A1M5F5U9</accession>
<dbReference type="EMBL" id="FQUU01000021">
    <property type="protein sequence ID" value="SHF86889.1"/>
    <property type="molecule type" value="Genomic_DNA"/>
</dbReference>
<evidence type="ECO:0000313" key="2">
    <source>
        <dbReference type="EMBL" id="SHF86889.1"/>
    </source>
</evidence>
<evidence type="ECO:0000256" key="1">
    <source>
        <dbReference type="SAM" id="SignalP"/>
    </source>
</evidence>
<proteinExistence type="predicted"/>
<protein>
    <submittedName>
        <fullName evidence="2">Uncharacterized protein</fullName>
    </submittedName>
</protein>
<dbReference type="Proteomes" id="UP000184048">
    <property type="component" value="Unassembled WGS sequence"/>
</dbReference>
<keyword evidence="3" id="KW-1185">Reference proteome</keyword>